<evidence type="ECO:0000259" key="6">
    <source>
        <dbReference type="Pfam" id="PF02687"/>
    </source>
</evidence>
<comment type="subcellular location">
    <subcellularLocation>
        <location evidence="1">Cell membrane</location>
        <topology evidence="1">Multi-pass membrane protein</topology>
    </subcellularLocation>
</comment>
<gene>
    <name evidence="8" type="primary">macB_10</name>
    <name evidence="8" type="ORF">MgSA37_02567</name>
</gene>
<keyword evidence="4" id="KW-1133">Transmembrane helix</keyword>
<dbReference type="GO" id="GO:0005524">
    <property type="term" value="F:ATP binding"/>
    <property type="evidence" value="ECO:0007669"/>
    <property type="project" value="UniProtKB-KW"/>
</dbReference>
<organism evidence="8 9">
    <name type="scientific">Mucilaginibacter gotjawali</name>
    <dbReference type="NCBI Taxonomy" id="1550579"/>
    <lineage>
        <taxon>Bacteria</taxon>
        <taxon>Pseudomonadati</taxon>
        <taxon>Bacteroidota</taxon>
        <taxon>Sphingobacteriia</taxon>
        <taxon>Sphingobacteriales</taxon>
        <taxon>Sphingobacteriaceae</taxon>
        <taxon>Mucilaginibacter</taxon>
    </lineage>
</organism>
<evidence type="ECO:0000256" key="3">
    <source>
        <dbReference type="ARBA" id="ARBA00022692"/>
    </source>
</evidence>
<evidence type="ECO:0000256" key="1">
    <source>
        <dbReference type="ARBA" id="ARBA00004651"/>
    </source>
</evidence>
<accession>A0A0X8X2G1</accession>
<dbReference type="OrthoDB" id="905589at2"/>
<keyword evidence="9" id="KW-1185">Reference proteome</keyword>
<dbReference type="GO" id="GO:0022857">
    <property type="term" value="F:transmembrane transporter activity"/>
    <property type="evidence" value="ECO:0007669"/>
    <property type="project" value="TreeGrafter"/>
</dbReference>
<dbReference type="PANTHER" id="PTHR30572">
    <property type="entry name" value="MEMBRANE COMPONENT OF TRANSPORTER-RELATED"/>
    <property type="match status" value="1"/>
</dbReference>
<dbReference type="Proteomes" id="UP000218263">
    <property type="component" value="Chromosome"/>
</dbReference>
<name>A0A0X8X2G1_9SPHI</name>
<protein>
    <submittedName>
        <fullName evidence="8">Macrolide export ATP-binding/permease protein MacB</fullName>
        <ecNumber evidence="8">3.6.3.-</ecNumber>
    </submittedName>
</protein>
<evidence type="ECO:0000313" key="9">
    <source>
        <dbReference type="Proteomes" id="UP000218263"/>
    </source>
</evidence>
<dbReference type="PANTHER" id="PTHR30572:SF18">
    <property type="entry name" value="ABC-TYPE MACROLIDE FAMILY EXPORT SYSTEM PERMEASE COMPONENT 2"/>
    <property type="match status" value="1"/>
</dbReference>
<dbReference type="KEGG" id="mgot:MgSA37_02567"/>
<proteinExistence type="predicted"/>
<keyword evidence="8" id="KW-0378">Hydrolase</keyword>
<dbReference type="EMBL" id="AP017313">
    <property type="protein sequence ID" value="BAU54391.1"/>
    <property type="molecule type" value="Genomic_DNA"/>
</dbReference>
<keyword evidence="3" id="KW-0812">Transmembrane</keyword>
<keyword evidence="2" id="KW-1003">Cell membrane</keyword>
<dbReference type="AlphaFoldDB" id="A0A0X8X2G1"/>
<keyword evidence="8" id="KW-0547">Nucleotide-binding</keyword>
<dbReference type="Pfam" id="PF02687">
    <property type="entry name" value="FtsX"/>
    <property type="match status" value="2"/>
</dbReference>
<dbReference type="GO" id="GO:0016787">
    <property type="term" value="F:hydrolase activity"/>
    <property type="evidence" value="ECO:0007669"/>
    <property type="project" value="UniProtKB-KW"/>
</dbReference>
<keyword evidence="5" id="KW-0472">Membrane</keyword>
<feature type="domain" description="MacB-like periplasmic core" evidence="7">
    <location>
        <begin position="20"/>
        <end position="242"/>
    </location>
</feature>
<evidence type="ECO:0000256" key="5">
    <source>
        <dbReference type="ARBA" id="ARBA00023136"/>
    </source>
</evidence>
<feature type="domain" description="ABC3 transporter permease C-terminal" evidence="6">
    <location>
        <begin position="678"/>
        <end position="790"/>
    </location>
</feature>
<sequence length="798" mass="89549">MIKSYFKIAWRNLWRHKRMTAINVAGLGIGMAATVLIALWVQNELSFDKFQPDAKNIYRIKVRLSISKTETWVWEMSQYILGDFAQRQIPEIADITRLKSHYGDLNMHYGDQIITEKKSAYVDDHWFKMFHYDVVDGSIDGFVKNPFSLILTESTAKKYFGDREAVGKILRLDTVNYQVQAVVKDNPANSSFQYNLLMPVAAQLSDPKQKKNALEWGNYNYLTFLKLKPGASSAKVAAKIKSIVHANKKGDKGTQKFELISLPDIHFENDLQSSSILHGNRTIVNVFMVLGALLLITACINYVNLTTARASLRSKEISVRKIVGADRLHLFGQFMSESLLVSFLALVLALLLVQVAMPWFKAFTDKPFESPFTSPVILLILGLTLLISFLLNGLYPAVLLSSFQPLNVFRGKAVLNFKDIALRRVLVVAQFTISVVLIVGTLVIYGQLRFMQTMDPGYNRSQVFSFSFPYWTIPHFDFKKSDELLKTIKQQLKEQNATSNVSMAGSGLVDFGNASAGGFDWAGRPKDFDPSFAPLSADVDFQNLMQVRIKEGRWFRDDIADKKNVLLNETAVKLTGLREPVIGQRFIHQGDTGVIVGVVKDFHYKSLHDKIGPMVISDNPGEGFYIRTTRGNTAAAIAAAGKIWQQYFPNTPFVYDFLDETYNNLYKQEQQSSVLVTLFALIAIFISALGLLGLAAFAAEQKVKEIGIRKVLGASMQHIVRLLSVDFIKMVCIASIIAFPLAWWAMNKWLQGFAYRIALSWWIFLGAAAIALLIALITVSFQAVKAAIANPVKSLRSE</sequence>
<evidence type="ECO:0000256" key="2">
    <source>
        <dbReference type="ARBA" id="ARBA00022475"/>
    </source>
</evidence>
<dbReference type="EC" id="3.6.3.-" evidence="8"/>
<dbReference type="InterPro" id="IPR050250">
    <property type="entry name" value="Macrolide_Exporter_MacB"/>
</dbReference>
<dbReference type="InterPro" id="IPR003838">
    <property type="entry name" value="ABC3_permease_C"/>
</dbReference>
<dbReference type="InterPro" id="IPR025857">
    <property type="entry name" value="MacB_PCD"/>
</dbReference>
<reference evidence="8 9" key="1">
    <citation type="submission" date="2015-12" db="EMBL/GenBank/DDBJ databases">
        <title>Genome sequence of Mucilaginibacter gotjawali.</title>
        <authorList>
            <person name="Lee J.S."/>
            <person name="Lee K.C."/>
            <person name="Kim K.K."/>
            <person name="Lee B.W."/>
        </authorList>
    </citation>
    <scope>NUCLEOTIDE SEQUENCE [LARGE SCALE GENOMIC DNA]</scope>
    <source>
        <strain evidence="8 9">SA3-7</strain>
    </source>
</reference>
<keyword evidence="8" id="KW-0067">ATP-binding</keyword>
<dbReference type="GO" id="GO:0005886">
    <property type="term" value="C:plasma membrane"/>
    <property type="evidence" value="ECO:0007669"/>
    <property type="project" value="UniProtKB-SubCell"/>
</dbReference>
<evidence type="ECO:0000313" key="8">
    <source>
        <dbReference type="EMBL" id="BAU54391.1"/>
    </source>
</evidence>
<evidence type="ECO:0000256" key="4">
    <source>
        <dbReference type="ARBA" id="ARBA00022989"/>
    </source>
</evidence>
<feature type="domain" description="ABC3 transporter permease C-terminal" evidence="6">
    <location>
        <begin position="289"/>
        <end position="405"/>
    </location>
</feature>
<evidence type="ECO:0000259" key="7">
    <source>
        <dbReference type="Pfam" id="PF12704"/>
    </source>
</evidence>
<dbReference type="Pfam" id="PF12704">
    <property type="entry name" value="MacB_PCD"/>
    <property type="match status" value="1"/>
</dbReference>
<dbReference type="RefSeq" id="WP_096352320.1">
    <property type="nucleotide sequence ID" value="NZ_AP017313.1"/>
</dbReference>